<dbReference type="Pfam" id="PF00696">
    <property type="entry name" value="AA_kinase"/>
    <property type="match status" value="1"/>
</dbReference>
<sequence>MSKTVVVALGGNAILQSKQEGTYENQLNNVKTSCKFLAKLVTEGYKLVITHGNGPQVGNILRQNEEAEEVVPPMPMDVLNGESQGFIGYMMVQSLLNELKRLGHETSVVNLLTRVQVSKDDEDFKDPSKPIGAFYSEEEAKALADERNWNMKEDANRGWRRVVPSPKPIKILEAQAIKDLTEAGHIVVCCGGGGIPVIRKEDGTYEGIEAVIDKDRSGYKLAEEVNADIFMILTDVDNVFINFGKPDQKSLEKLTVKELESYMNAGHFSKGSMGPKVESALNFAKRASSTSIICSLEKVDKALRGESGTIISENMTGGKQHTGGIRLHA</sequence>
<dbReference type="CDD" id="cd04235">
    <property type="entry name" value="AAK_CK"/>
    <property type="match status" value="1"/>
</dbReference>
<evidence type="ECO:0000259" key="10">
    <source>
        <dbReference type="Pfam" id="PF00696"/>
    </source>
</evidence>
<accession>A0ABW2Q0H0</accession>
<evidence type="ECO:0000256" key="8">
    <source>
        <dbReference type="NCBIfam" id="TIGR00746"/>
    </source>
</evidence>
<dbReference type="GO" id="GO:0008804">
    <property type="term" value="F:carbamate kinase activity"/>
    <property type="evidence" value="ECO:0007669"/>
    <property type="project" value="UniProtKB-EC"/>
</dbReference>
<comment type="pathway">
    <text evidence="1">Metabolic intermediate metabolism; carbamoyl phosphate degradation; CO(2) and NH(3) from carbamoyl phosphate: step 1/1.</text>
</comment>
<dbReference type="InterPro" id="IPR036393">
    <property type="entry name" value="AceGlu_kinase-like_sf"/>
</dbReference>
<dbReference type="PANTHER" id="PTHR30409:SF1">
    <property type="entry name" value="CARBAMATE KINASE-RELATED"/>
    <property type="match status" value="1"/>
</dbReference>
<comment type="catalytic activity">
    <reaction evidence="7">
        <text>hydrogencarbonate + NH4(+) + ATP = carbamoyl phosphate + ADP + H2O + H(+)</text>
        <dbReference type="Rhea" id="RHEA:10152"/>
        <dbReference type="ChEBI" id="CHEBI:15377"/>
        <dbReference type="ChEBI" id="CHEBI:15378"/>
        <dbReference type="ChEBI" id="CHEBI:17544"/>
        <dbReference type="ChEBI" id="CHEBI:28938"/>
        <dbReference type="ChEBI" id="CHEBI:30616"/>
        <dbReference type="ChEBI" id="CHEBI:58228"/>
        <dbReference type="ChEBI" id="CHEBI:456216"/>
        <dbReference type="EC" id="2.7.2.2"/>
    </reaction>
</comment>
<reference evidence="12" key="1">
    <citation type="journal article" date="2019" name="Int. J. Syst. Evol. Microbiol.">
        <title>The Global Catalogue of Microorganisms (GCM) 10K type strain sequencing project: providing services to taxonomists for standard genome sequencing and annotation.</title>
        <authorList>
            <consortium name="The Broad Institute Genomics Platform"/>
            <consortium name="The Broad Institute Genome Sequencing Center for Infectious Disease"/>
            <person name="Wu L."/>
            <person name="Ma J."/>
        </authorList>
    </citation>
    <scope>NUCLEOTIDE SEQUENCE [LARGE SCALE GENOMIC DNA]</scope>
    <source>
        <strain evidence="12">CGMCC 1.16305</strain>
    </source>
</reference>
<dbReference type="PIRSF" id="PIRSF000723">
    <property type="entry name" value="Carbamate_kin"/>
    <property type="match status" value="1"/>
</dbReference>
<keyword evidence="4" id="KW-0056">Arginine metabolism</keyword>
<keyword evidence="5 9" id="KW-0808">Transferase</keyword>
<evidence type="ECO:0000256" key="4">
    <source>
        <dbReference type="ARBA" id="ARBA00022503"/>
    </source>
</evidence>
<dbReference type="InterPro" id="IPR003964">
    <property type="entry name" value="Carb_kinase"/>
</dbReference>
<evidence type="ECO:0000256" key="3">
    <source>
        <dbReference type="ARBA" id="ARBA00013070"/>
    </source>
</evidence>
<dbReference type="Proteomes" id="UP001596505">
    <property type="component" value="Unassembled WGS sequence"/>
</dbReference>
<evidence type="ECO:0000313" key="12">
    <source>
        <dbReference type="Proteomes" id="UP001596505"/>
    </source>
</evidence>
<proteinExistence type="inferred from homology"/>
<comment type="caution">
    <text evidence="11">The sequence shown here is derived from an EMBL/GenBank/DDBJ whole genome shotgun (WGS) entry which is preliminary data.</text>
</comment>
<keyword evidence="12" id="KW-1185">Reference proteome</keyword>
<dbReference type="RefSeq" id="WP_380965403.1">
    <property type="nucleotide sequence ID" value="NZ_JBHTCO010000007.1"/>
</dbReference>
<dbReference type="SUPFAM" id="SSF53633">
    <property type="entry name" value="Carbamate kinase-like"/>
    <property type="match status" value="1"/>
</dbReference>
<gene>
    <name evidence="11" type="primary">arcC</name>
    <name evidence="11" type="ORF">ACFQRG_08240</name>
</gene>
<evidence type="ECO:0000256" key="2">
    <source>
        <dbReference type="ARBA" id="ARBA00011066"/>
    </source>
</evidence>
<name>A0ABW2Q0H0_9BACL</name>
<evidence type="ECO:0000256" key="6">
    <source>
        <dbReference type="ARBA" id="ARBA00022777"/>
    </source>
</evidence>
<evidence type="ECO:0000256" key="9">
    <source>
        <dbReference type="PIRNR" id="PIRNR000723"/>
    </source>
</evidence>
<evidence type="ECO:0000313" key="11">
    <source>
        <dbReference type="EMBL" id="MFC7392971.1"/>
    </source>
</evidence>
<evidence type="ECO:0000256" key="7">
    <source>
        <dbReference type="ARBA" id="ARBA00048467"/>
    </source>
</evidence>
<evidence type="ECO:0000256" key="5">
    <source>
        <dbReference type="ARBA" id="ARBA00022679"/>
    </source>
</evidence>
<comment type="similarity">
    <text evidence="2 9">Belongs to the carbamate kinase family.</text>
</comment>
<dbReference type="Gene3D" id="3.40.1160.10">
    <property type="entry name" value="Acetylglutamate kinase-like"/>
    <property type="match status" value="1"/>
</dbReference>
<dbReference type="InterPro" id="IPR001048">
    <property type="entry name" value="Asp/Glu/Uridylate_kinase"/>
</dbReference>
<dbReference type="NCBIfam" id="TIGR00746">
    <property type="entry name" value="arcC"/>
    <property type="match status" value="1"/>
</dbReference>
<dbReference type="PRINTS" id="PR01469">
    <property type="entry name" value="CARBMTKINASE"/>
</dbReference>
<evidence type="ECO:0000256" key="1">
    <source>
        <dbReference type="ARBA" id="ARBA00005118"/>
    </source>
</evidence>
<feature type="domain" description="Aspartate/glutamate/uridylate kinase" evidence="10">
    <location>
        <begin position="3"/>
        <end position="294"/>
    </location>
</feature>
<dbReference type="PANTHER" id="PTHR30409">
    <property type="entry name" value="CARBAMATE KINASE"/>
    <property type="match status" value="1"/>
</dbReference>
<keyword evidence="6 9" id="KW-0418">Kinase</keyword>
<organism evidence="11 12">
    <name type="scientific">Scopulibacillus cellulosilyticus</name>
    <dbReference type="NCBI Taxonomy" id="2665665"/>
    <lineage>
        <taxon>Bacteria</taxon>
        <taxon>Bacillati</taxon>
        <taxon>Bacillota</taxon>
        <taxon>Bacilli</taxon>
        <taxon>Bacillales</taxon>
        <taxon>Sporolactobacillaceae</taxon>
        <taxon>Scopulibacillus</taxon>
    </lineage>
</organism>
<dbReference type="NCBIfam" id="NF009007">
    <property type="entry name" value="PRK12352.1"/>
    <property type="match status" value="1"/>
</dbReference>
<dbReference type="EMBL" id="JBHTCO010000007">
    <property type="protein sequence ID" value="MFC7392971.1"/>
    <property type="molecule type" value="Genomic_DNA"/>
</dbReference>
<dbReference type="NCBIfam" id="NF009008">
    <property type="entry name" value="PRK12354.1"/>
    <property type="match status" value="1"/>
</dbReference>
<protein>
    <recommendedName>
        <fullName evidence="3 8">Carbamate kinase</fullName>
    </recommendedName>
</protein>